<sequence>MTCILVKKKGFRNSVQYVCITGLKIMICSSFYWVVCMIKRSRESNNFLLFGRKTASKSNDEQFLKYFPWSLSLH</sequence>
<name>A0A8R7PP88_TRIUA</name>
<evidence type="ECO:0000256" key="1">
    <source>
        <dbReference type="SAM" id="Phobius"/>
    </source>
</evidence>
<proteinExistence type="predicted"/>
<dbReference type="AlphaFoldDB" id="A0A8R7PP88"/>
<evidence type="ECO:0000313" key="3">
    <source>
        <dbReference type="Proteomes" id="UP000015106"/>
    </source>
</evidence>
<keyword evidence="1" id="KW-0472">Membrane</keyword>
<feature type="transmembrane region" description="Helical" evidence="1">
    <location>
        <begin position="15"/>
        <end position="35"/>
    </location>
</feature>
<reference evidence="2" key="2">
    <citation type="submission" date="2018-03" db="EMBL/GenBank/DDBJ databases">
        <title>The Triticum urartu genome reveals the dynamic nature of wheat genome evolution.</title>
        <authorList>
            <person name="Ling H."/>
            <person name="Ma B."/>
            <person name="Shi X."/>
            <person name="Liu H."/>
            <person name="Dong L."/>
            <person name="Sun H."/>
            <person name="Cao Y."/>
            <person name="Gao Q."/>
            <person name="Zheng S."/>
            <person name="Li Y."/>
            <person name="Yu Y."/>
            <person name="Du H."/>
            <person name="Qi M."/>
            <person name="Li Y."/>
            <person name="Yu H."/>
            <person name="Cui Y."/>
            <person name="Wang N."/>
            <person name="Chen C."/>
            <person name="Wu H."/>
            <person name="Zhao Y."/>
            <person name="Zhang J."/>
            <person name="Li Y."/>
            <person name="Zhou W."/>
            <person name="Zhang B."/>
            <person name="Hu W."/>
            <person name="Eijk M."/>
            <person name="Tang J."/>
            <person name="Witsenboer H."/>
            <person name="Zhao S."/>
            <person name="Li Z."/>
            <person name="Zhang A."/>
            <person name="Wang D."/>
            <person name="Liang C."/>
        </authorList>
    </citation>
    <scope>NUCLEOTIDE SEQUENCE [LARGE SCALE GENOMIC DNA]</scope>
    <source>
        <strain evidence="2">cv. G1812</strain>
    </source>
</reference>
<keyword evidence="3" id="KW-1185">Reference proteome</keyword>
<keyword evidence="1" id="KW-0812">Transmembrane</keyword>
<dbReference type="Gramene" id="TuG1812G0300001425.01.T02">
    <property type="protein sequence ID" value="TuG1812G0300001425.01.T02.cds380591"/>
    <property type="gene ID" value="TuG1812G0300001425.01"/>
</dbReference>
<organism evidence="2 3">
    <name type="scientific">Triticum urartu</name>
    <name type="common">Red wild einkorn</name>
    <name type="synonym">Crithodium urartu</name>
    <dbReference type="NCBI Taxonomy" id="4572"/>
    <lineage>
        <taxon>Eukaryota</taxon>
        <taxon>Viridiplantae</taxon>
        <taxon>Streptophyta</taxon>
        <taxon>Embryophyta</taxon>
        <taxon>Tracheophyta</taxon>
        <taxon>Spermatophyta</taxon>
        <taxon>Magnoliopsida</taxon>
        <taxon>Liliopsida</taxon>
        <taxon>Poales</taxon>
        <taxon>Poaceae</taxon>
        <taxon>BOP clade</taxon>
        <taxon>Pooideae</taxon>
        <taxon>Triticodae</taxon>
        <taxon>Triticeae</taxon>
        <taxon>Triticinae</taxon>
        <taxon>Triticum</taxon>
    </lineage>
</organism>
<reference evidence="3" key="1">
    <citation type="journal article" date="2013" name="Nature">
        <title>Draft genome of the wheat A-genome progenitor Triticum urartu.</title>
        <authorList>
            <person name="Ling H.Q."/>
            <person name="Zhao S."/>
            <person name="Liu D."/>
            <person name="Wang J."/>
            <person name="Sun H."/>
            <person name="Zhang C."/>
            <person name="Fan H."/>
            <person name="Li D."/>
            <person name="Dong L."/>
            <person name="Tao Y."/>
            <person name="Gao C."/>
            <person name="Wu H."/>
            <person name="Li Y."/>
            <person name="Cui Y."/>
            <person name="Guo X."/>
            <person name="Zheng S."/>
            <person name="Wang B."/>
            <person name="Yu K."/>
            <person name="Liang Q."/>
            <person name="Yang W."/>
            <person name="Lou X."/>
            <person name="Chen J."/>
            <person name="Feng M."/>
            <person name="Jian J."/>
            <person name="Zhang X."/>
            <person name="Luo G."/>
            <person name="Jiang Y."/>
            <person name="Liu J."/>
            <person name="Wang Z."/>
            <person name="Sha Y."/>
            <person name="Zhang B."/>
            <person name="Wu H."/>
            <person name="Tang D."/>
            <person name="Shen Q."/>
            <person name="Xue P."/>
            <person name="Zou S."/>
            <person name="Wang X."/>
            <person name="Liu X."/>
            <person name="Wang F."/>
            <person name="Yang Y."/>
            <person name="An X."/>
            <person name="Dong Z."/>
            <person name="Zhang K."/>
            <person name="Zhang X."/>
            <person name="Luo M.C."/>
            <person name="Dvorak J."/>
            <person name="Tong Y."/>
            <person name="Wang J."/>
            <person name="Yang H."/>
            <person name="Li Z."/>
            <person name="Wang D."/>
            <person name="Zhang A."/>
            <person name="Wang J."/>
        </authorList>
    </citation>
    <scope>NUCLEOTIDE SEQUENCE</scope>
    <source>
        <strain evidence="3">cv. G1812</strain>
    </source>
</reference>
<protein>
    <submittedName>
        <fullName evidence="2">Uncharacterized protein</fullName>
    </submittedName>
</protein>
<keyword evidence="1" id="KW-1133">Transmembrane helix</keyword>
<dbReference type="EnsemblPlants" id="TuG1812G0300001425.01.T02">
    <property type="protein sequence ID" value="TuG1812G0300001425.01.T02.cds380591"/>
    <property type="gene ID" value="TuG1812G0300001425.01"/>
</dbReference>
<evidence type="ECO:0000313" key="2">
    <source>
        <dbReference type="EnsemblPlants" id="TuG1812G0300001425.01.T02.cds380591"/>
    </source>
</evidence>
<reference evidence="2" key="3">
    <citation type="submission" date="2022-06" db="UniProtKB">
        <authorList>
            <consortium name="EnsemblPlants"/>
        </authorList>
    </citation>
    <scope>IDENTIFICATION</scope>
</reference>
<accession>A0A8R7PP88</accession>
<dbReference type="Proteomes" id="UP000015106">
    <property type="component" value="Chromosome 3"/>
</dbReference>